<dbReference type="AlphaFoldDB" id="A0A8R7PLP8"/>
<accession>A0A8R7PLP8</accession>
<reference evidence="1" key="2">
    <citation type="submission" date="2018-03" db="EMBL/GenBank/DDBJ databases">
        <title>The Triticum urartu genome reveals the dynamic nature of wheat genome evolution.</title>
        <authorList>
            <person name="Ling H."/>
            <person name="Ma B."/>
            <person name="Shi X."/>
            <person name="Liu H."/>
            <person name="Dong L."/>
            <person name="Sun H."/>
            <person name="Cao Y."/>
            <person name="Gao Q."/>
            <person name="Zheng S."/>
            <person name="Li Y."/>
            <person name="Yu Y."/>
            <person name="Du H."/>
            <person name="Qi M."/>
            <person name="Li Y."/>
            <person name="Yu H."/>
            <person name="Cui Y."/>
            <person name="Wang N."/>
            <person name="Chen C."/>
            <person name="Wu H."/>
            <person name="Zhao Y."/>
            <person name="Zhang J."/>
            <person name="Li Y."/>
            <person name="Zhou W."/>
            <person name="Zhang B."/>
            <person name="Hu W."/>
            <person name="Eijk M."/>
            <person name="Tang J."/>
            <person name="Witsenboer H."/>
            <person name="Zhao S."/>
            <person name="Li Z."/>
            <person name="Zhang A."/>
            <person name="Wang D."/>
            <person name="Liang C."/>
        </authorList>
    </citation>
    <scope>NUCLEOTIDE SEQUENCE [LARGE SCALE GENOMIC DNA]</scope>
    <source>
        <strain evidence="1">cv. G1812</strain>
    </source>
</reference>
<organism evidence="1 2">
    <name type="scientific">Triticum urartu</name>
    <name type="common">Red wild einkorn</name>
    <name type="synonym">Crithodium urartu</name>
    <dbReference type="NCBI Taxonomy" id="4572"/>
    <lineage>
        <taxon>Eukaryota</taxon>
        <taxon>Viridiplantae</taxon>
        <taxon>Streptophyta</taxon>
        <taxon>Embryophyta</taxon>
        <taxon>Tracheophyta</taxon>
        <taxon>Spermatophyta</taxon>
        <taxon>Magnoliopsida</taxon>
        <taxon>Liliopsida</taxon>
        <taxon>Poales</taxon>
        <taxon>Poaceae</taxon>
        <taxon>BOP clade</taxon>
        <taxon>Pooideae</taxon>
        <taxon>Triticodae</taxon>
        <taxon>Triticeae</taxon>
        <taxon>Triticinae</taxon>
        <taxon>Triticum</taxon>
    </lineage>
</organism>
<keyword evidence="2" id="KW-1185">Reference proteome</keyword>
<protein>
    <submittedName>
        <fullName evidence="1">Uncharacterized protein</fullName>
    </submittedName>
</protein>
<evidence type="ECO:0000313" key="2">
    <source>
        <dbReference type="Proteomes" id="UP000015106"/>
    </source>
</evidence>
<dbReference type="Proteomes" id="UP000015106">
    <property type="component" value="Chromosome 3"/>
</dbReference>
<name>A0A8R7PLP8_TRIUA</name>
<dbReference type="EnsemblPlants" id="TuG1812G0300000236.01.T01">
    <property type="protein sequence ID" value="TuG1812G0300000236.01.T01"/>
    <property type="gene ID" value="TuG1812G0300000236.01"/>
</dbReference>
<reference evidence="2" key="1">
    <citation type="journal article" date="2013" name="Nature">
        <title>Draft genome of the wheat A-genome progenitor Triticum urartu.</title>
        <authorList>
            <person name="Ling H.Q."/>
            <person name="Zhao S."/>
            <person name="Liu D."/>
            <person name="Wang J."/>
            <person name="Sun H."/>
            <person name="Zhang C."/>
            <person name="Fan H."/>
            <person name="Li D."/>
            <person name="Dong L."/>
            <person name="Tao Y."/>
            <person name="Gao C."/>
            <person name="Wu H."/>
            <person name="Li Y."/>
            <person name="Cui Y."/>
            <person name="Guo X."/>
            <person name="Zheng S."/>
            <person name="Wang B."/>
            <person name="Yu K."/>
            <person name="Liang Q."/>
            <person name="Yang W."/>
            <person name="Lou X."/>
            <person name="Chen J."/>
            <person name="Feng M."/>
            <person name="Jian J."/>
            <person name="Zhang X."/>
            <person name="Luo G."/>
            <person name="Jiang Y."/>
            <person name="Liu J."/>
            <person name="Wang Z."/>
            <person name="Sha Y."/>
            <person name="Zhang B."/>
            <person name="Wu H."/>
            <person name="Tang D."/>
            <person name="Shen Q."/>
            <person name="Xue P."/>
            <person name="Zou S."/>
            <person name="Wang X."/>
            <person name="Liu X."/>
            <person name="Wang F."/>
            <person name="Yang Y."/>
            <person name="An X."/>
            <person name="Dong Z."/>
            <person name="Zhang K."/>
            <person name="Zhang X."/>
            <person name="Luo M.C."/>
            <person name="Dvorak J."/>
            <person name="Tong Y."/>
            <person name="Wang J."/>
            <person name="Yang H."/>
            <person name="Li Z."/>
            <person name="Wang D."/>
            <person name="Zhang A."/>
            <person name="Wang J."/>
        </authorList>
    </citation>
    <scope>NUCLEOTIDE SEQUENCE</scope>
    <source>
        <strain evidence="2">cv. G1812</strain>
    </source>
</reference>
<reference evidence="1" key="3">
    <citation type="submission" date="2022-06" db="UniProtKB">
        <authorList>
            <consortium name="EnsemblPlants"/>
        </authorList>
    </citation>
    <scope>IDENTIFICATION</scope>
</reference>
<dbReference type="Gramene" id="TuG1812G0300000236.01.T01">
    <property type="protein sequence ID" value="TuG1812G0300000236.01.T01"/>
    <property type="gene ID" value="TuG1812G0300000236.01"/>
</dbReference>
<evidence type="ECO:0000313" key="1">
    <source>
        <dbReference type="EnsemblPlants" id="TuG1812G0300000236.01.T01"/>
    </source>
</evidence>
<sequence>MFLLLCSSTENCCMYLLQIHVVEQVCVPGIRFSSTIFALLPLHDASLAPMSAR</sequence>
<proteinExistence type="predicted"/>